<dbReference type="Pfam" id="PF18990">
    <property type="entry name" value="DUF5723"/>
    <property type="match status" value="1"/>
</dbReference>
<comment type="caution">
    <text evidence="2">The sequence shown here is derived from an EMBL/GenBank/DDBJ whole genome shotgun (WGS) entry which is preliminary data.</text>
</comment>
<dbReference type="Proteomes" id="UP000249902">
    <property type="component" value="Unassembled WGS sequence"/>
</dbReference>
<dbReference type="EMBL" id="UAVP01000010">
    <property type="protein sequence ID" value="SQA76359.1"/>
    <property type="molecule type" value="Genomic_DNA"/>
</dbReference>
<feature type="domain" description="DUF5723" evidence="1">
    <location>
        <begin position="65"/>
        <end position="455"/>
    </location>
</feature>
<evidence type="ECO:0000259" key="1">
    <source>
        <dbReference type="Pfam" id="PF18990"/>
    </source>
</evidence>
<name>A0AAX2IDY4_CAPSP</name>
<sequence>MNYNFYLIFDKKLYICTQIYNVFYTMKKVILSALFLTTMAMEAQQSFAGLRESYYSGVIQTTANPAYMISSKRSWDANLFLVNFDLANNAIKMDTGLMNSFNDYTRSDANNPLLNHRINAKLNIDVLGPSLYMKINNQHTVGIFSRVRALGNVRNFDAKLLQSIFADGKDLDLTQPYNLTLNDQDVAAHIFSEIGFSWAGVLYFDGHNAIKGGASLKVIQGSGNVYAGFRNFEGATASLTIDNSTKSTILNIQSQNGVVEVLNGGASLVSFDNLNANDLYFKSNASTLGFDIGAVYEYNKDGCPHCYNNSHDLRVGFSIMDIGRLKYTPTKDSQRYRMPASGVASLTMDDLSEEKLKSTFVDSRAATEKIKVSLPTTLNLSVDYRVARPFFVNLATRFNLTNKSNAYTAAYANEISLTPRLESEFLGAYLPLTYNQISKTNVGLALRLGPFVVGSNTILSNLTKSAKEFNFFFGVRFGHRAYQSM</sequence>
<protein>
    <recommendedName>
        <fullName evidence="1">DUF5723 domain-containing protein</fullName>
    </recommendedName>
</protein>
<organism evidence="2 3">
    <name type="scientific">Capnocytophaga sputigena</name>
    <dbReference type="NCBI Taxonomy" id="1019"/>
    <lineage>
        <taxon>Bacteria</taxon>
        <taxon>Pseudomonadati</taxon>
        <taxon>Bacteroidota</taxon>
        <taxon>Flavobacteriia</taxon>
        <taxon>Flavobacteriales</taxon>
        <taxon>Flavobacteriaceae</taxon>
        <taxon>Capnocytophaga</taxon>
    </lineage>
</organism>
<dbReference type="InterPro" id="IPR043781">
    <property type="entry name" value="DUF5723"/>
</dbReference>
<accession>A0AAX2IDY4</accession>
<reference evidence="2 3" key="1">
    <citation type="submission" date="2018-06" db="EMBL/GenBank/DDBJ databases">
        <authorList>
            <consortium name="Pathogen Informatics"/>
            <person name="Doyle S."/>
        </authorList>
    </citation>
    <scope>NUCLEOTIDE SEQUENCE [LARGE SCALE GENOMIC DNA]</scope>
    <source>
        <strain evidence="2 3">NCTC11653</strain>
    </source>
</reference>
<gene>
    <name evidence="2" type="ORF">NCTC11653_02284</name>
</gene>
<proteinExistence type="predicted"/>
<evidence type="ECO:0000313" key="2">
    <source>
        <dbReference type="EMBL" id="SQA76359.1"/>
    </source>
</evidence>
<evidence type="ECO:0000313" key="3">
    <source>
        <dbReference type="Proteomes" id="UP000249902"/>
    </source>
</evidence>
<dbReference type="AlphaFoldDB" id="A0AAX2IDY4"/>